<dbReference type="GO" id="GO:0005737">
    <property type="term" value="C:cytoplasm"/>
    <property type="evidence" value="ECO:0007669"/>
    <property type="project" value="UniProtKB-SubCell"/>
</dbReference>
<dbReference type="SUPFAM" id="SSF53623">
    <property type="entry name" value="MurD-like peptide ligases, catalytic domain"/>
    <property type="match status" value="1"/>
</dbReference>
<dbReference type="HAMAP" id="MF_02019">
    <property type="entry name" value="MurF"/>
    <property type="match status" value="1"/>
</dbReference>
<evidence type="ECO:0000313" key="16">
    <source>
        <dbReference type="Proteomes" id="UP000199182"/>
    </source>
</evidence>
<evidence type="ECO:0000256" key="6">
    <source>
        <dbReference type="ARBA" id="ARBA00022960"/>
    </source>
</evidence>
<dbReference type="EC" id="6.3.2.10" evidence="10 11"/>
<evidence type="ECO:0000256" key="5">
    <source>
        <dbReference type="ARBA" id="ARBA00022840"/>
    </source>
</evidence>
<dbReference type="GO" id="GO:0008360">
    <property type="term" value="P:regulation of cell shape"/>
    <property type="evidence" value="ECO:0007669"/>
    <property type="project" value="UniProtKB-KW"/>
</dbReference>
<dbReference type="OrthoDB" id="9801978at2"/>
<evidence type="ECO:0000256" key="8">
    <source>
        <dbReference type="ARBA" id="ARBA00023306"/>
    </source>
</evidence>
<accession>A0A1G9VIE4</accession>
<comment type="similarity">
    <text evidence="10">Belongs to the MurCDEF family. MurF subfamily.</text>
</comment>
<dbReference type="InterPro" id="IPR035911">
    <property type="entry name" value="MurE/MurF_N"/>
</dbReference>
<evidence type="ECO:0000256" key="3">
    <source>
        <dbReference type="ARBA" id="ARBA00022618"/>
    </source>
</evidence>
<evidence type="ECO:0000256" key="11">
    <source>
        <dbReference type="RuleBase" id="RU004136"/>
    </source>
</evidence>
<protein>
    <recommendedName>
        <fullName evidence="10 11">UDP-N-acetylmuramoyl-tripeptide--D-alanyl-D-alanine ligase</fullName>
        <ecNumber evidence="10 11">6.3.2.10</ecNumber>
    </recommendedName>
    <alternativeName>
        <fullName evidence="10">D-alanyl-D-alanine-adding enzyme</fullName>
    </alternativeName>
</protein>
<keyword evidence="2 10" id="KW-0436">Ligase</keyword>
<evidence type="ECO:0000259" key="14">
    <source>
        <dbReference type="Pfam" id="PF08245"/>
    </source>
</evidence>
<dbReference type="InterPro" id="IPR051046">
    <property type="entry name" value="MurCDEF_CellWall_CoF430Synth"/>
</dbReference>
<keyword evidence="16" id="KW-1185">Reference proteome</keyword>
<dbReference type="PANTHER" id="PTHR43024:SF1">
    <property type="entry name" value="UDP-N-ACETYLMURAMOYL-TRIPEPTIDE--D-ALANYL-D-ALANINE LIGASE"/>
    <property type="match status" value="1"/>
</dbReference>
<dbReference type="Pfam" id="PF02875">
    <property type="entry name" value="Mur_ligase_C"/>
    <property type="match status" value="1"/>
</dbReference>
<dbReference type="InterPro" id="IPR036565">
    <property type="entry name" value="Mur-like_cat_sf"/>
</dbReference>
<dbReference type="GO" id="GO:0005524">
    <property type="term" value="F:ATP binding"/>
    <property type="evidence" value="ECO:0007669"/>
    <property type="project" value="UniProtKB-UniRule"/>
</dbReference>
<dbReference type="NCBIfam" id="TIGR01143">
    <property type="entry name" value="murF"/>
    <property type="match status" value="1"/>
</dbReference>
<name>A0A1G9VIE4_9FIRM</name>
<dbReference type="Pfam" id="PF01225">
    <property type="entry name" value="Mur_ligase"/>
    <property type="match status" value="1"/>
</dbReference>
<dbReference type="SUPFAM" id="SSF53244">
    <property type="entry name" value="MurD-like peptide ligases, peptide-binding domain"/>
    <property type="match status" value="1"/>
</dbReference>
<dbReference type="GO" id="GO:0047480">
    <property type="term" value="F:UDP-N-acetylmuramoyl-tripeptide-D-alanyl-D-alanine ligase activity"/>
    <property type="evidence" value="ECO:0007669"/>
    <property type="project" value="UniProtKB-UniRule"/>
</dbReference>
<evidence type="ECO:0000256" key="10">
    <source>
        <dbReference type="HAMAP-Rule" id="MF_02019"/>
    </source>
</evidence>
<gene>
    <name evidence="10" type="primary">murF</name>
    <name evidence="15" type="ORF">SAMN05192585_10416</name>
</gene>
<keyword evidence="6 10" id="KW-0133">Cell shape</keyword>
<evidence type="ECO:0000256" key="9">
    <source>
        <dbReference type="ARBA" id="ARBA00023316"/>
    </source>
</evidence>
<comment type="function">
    <text evidence="10 11">Involved in cell wall formation. Catalyzes the final step in the synthesis of UDP-N-acetylmuramoyl-pentapeptide, the precursor of murein.</text>
</comment>
<dbReference type="RefSeq" id="WP_092637924.1">
    <property type="nucleotide sequence ID" value="NZ_FNID01000004.1"/>
</dbReference>
<dbReference type="Gene3D" id="3.40.1190.10">
    <property type="entry name" value="Mur-like, catalytic domain"/>
    <property type="match status" value="1"/>
</dbReference>
<dbReference type="GO" id="GO:0071555">
    <property type="term" value="P:cell wall organization"/>
    <property type="evidence" value="ECO:0007669"/>
    <property type="project" value="UniProtKB-KW"/>
</dbReference>
<keyword evidence="5 10" id="KW-0067">ATP-binding</keyword>
<dbReference type="SUPFAM" id="SSF63418">
    <property type="entry name" value="MurE/MurF N-terminal domain"/>
    <property type="match status" value="1"/>
</dbReference>
<evidence type="ECO:0000256" key="4">
    <source>
        <dbReference type="ARBA" id="ARBA00022741"/>
    </source>
</evidence>
<dbReference type="InterPro" id="IPR005863">
    <property type="entry name" value="UDP-N-AcMur_synth"/>
</dbReference>
<dbReference type="Proteomes" id="UP000199182">
    <property type="component" value="Unassembled WGS sequence"/>
</dbReference>
<dbReference type="Pfam" id="PF08245">
    <property type="entry name" value="Mur_ligase_M"/>
    <property type="match status" value="1"/>
</dbReference>
<keyword evidence="9 10" id="KW-0961">Cell wall biogenesis/degradation</keyword>
<dbReference type="GO" id="GO:0051301">
    <property type="term" value="P:cell division"/>
    <property type="evidence" value="ECO:0007669"/>
    <property type="project" value="UniProtKB-KW"/>
</dbReference>
<evidence type="ECO:0000259" key="12">
    <source>
        <dbReference type="Pfam" id="PF01225"/>
    </source>
</evidence>
<comment type="subcellular location">
    <subcellularLocation>
        <location evidence="10 11">Cytoplasm</location>
    </subcellularLocation>
</comment>
<evidence type="ECO:0000256" key="7">
    <source>
        <dbReference type="ARBA" id="ARBA00022984"/>
    </source>
</evidence>
<dbReference type="PANTHER" id="PTHR43024">
    <property type="entry name" value="UDP-N-ACETYLMURAMOYL-TRIPEPTIDE--D-ALANYL-D-ALANINE LIGASE"/>
    <property type="match status" value="1"/>
</dbReference>
<dbReference type="STRING" id="258515.SAMN05192585_10416"/>
<dbReference type="AlphaFoldDB" id="A0A1G9VIE4"/>
<feature type="domain" description="Mur ligase N-terminal catalytic" evidence="12">
    <location>
        <begin position="22"/>
        <end position="87"/>
    </location>
</feature>
<keyword evidence="4 10" id="KW-0547">Nucleotide-binding</keyword>
<dbReference type="EMBL" id="FNID01000004">
    <property type="protein sequence ID" value="SDM71929.1"/>
    <property type="molecule type" value="Genomic_DNA"/>
</dbReference>
<evidence type="ECO:0000256" key="1">
    <source>
        <dbReference type="ARBA" id="ARBA00022490"/>
    </source>
</evidence>
<dbReference type="Gene3D" id="3.40.1390.10">
    <property type="entry name" value="MurE/MurF, N-terminal domain"/>
    <property type="match status" value="1"/>
</dbReference>
<dbReference type="InterPro" id="IPR000713">
    <property type="entry name" value="Mur_ligase_N"/>
</dbReference>
<dbReference type="Gene3D" id="3.90.190.20">
    <property type="entry name" value="Mur ligase, C-terminal domain"/>
    <property type="match status" value="1"/>
</dbReference>
<feature type="domain" description="Mur ligase C-terminal" evidence="13">
    <location>
        <begin position="315"/>
        <end position="438"/>
    </location>
</feature>
<keyword evidence="3 10" id="KW-0132">Cell division</keyword>
<comment type="pathway">
    <text evidence="10 11">Cell wall biogenesis; peptidoglycan biosynthesis.</text>
</comment>
<dbReference type="GO" id="GO:0009252">
    <property type="term" value="P:peptidoglycan biosynthetic process"/>
    <property type="evidence" value="ECO:0007669"/>
    <property type="project" value="UniProtKB-UniRule"/>
</dbReference>
<feature type="domain" description="Mur ligase central" evidence="14">
    <location>
        <begin position="105"/>
        <end position="291"/>
    </location>
</feature>
<reference evidence="15 16" key="1">
    <citation type="submission" date="2016-10" db="EMBL/GenBank/DDBJ databases">
        <authorList>
            <person name="de Groot N.N."/>
        </authorList>
    </citation>
    <scope>NUCLEOTIDE SEQUENCE [LARGE SCALE GENOMIC DNA]</scope>
    <source>
        <strain evidence="15 16">CGMCC 1.5012</strain>
    </source>
</reference>
<keyword evidence="7 10" id="KW-0573">Peptidoglycan synthesis</keyword>
<feature type="binding site" evidence="10">
    <location>
        <begin position="107"/>
        <end position="113"/>
    </location>
    <ligand>
        <name>ATP</name>
        <dbReference type="ChEBI" id="CHEBI:30616"/>
    </ligand>
</feature>
<dbReference type="UniPathway" id="UPA00219"/>
<evidence type="ECO:0000313" key="15">
    <source>
        <dbReference type="EMBL" id="SDM71929.1"/>
    </source>
</evidence>
<evidence type="ECO:0000256" key="2">
    <source>
        <dbReference type="ARBA" id="ARBA00022598"/>
    </source>
</evidence>
<keyword evidence="8 10" id="KW-0131">Cell cycle</keyword>
<dbReference type="InterPro" id="IPR036615">
    <property type="entry name" value="Mur_ligase_C_dom_sf"/>
</dbReference>
<evidence type="ECO:0000259" key="13">
    <source>
        <dbReference type="Pfam" id="PF02875"/>
    </source>
</evidence>
<dbReference type="GO" id="GO:0008766">
    <property type="term" value="F:UDP-N-acetylmuramoylalanyl-D-glutamyl-2,6-diaminopimelate-D-alanyl-D-alanine ligase activity"/>
    <property type="evidence" value="ECO:0007669"/>
    <property type="project" value="RHEA"/>
</dbReference>
<proteinExistence type="inferred from homology"/>
<dbReference type="InterPro" id="IPR004101">
    <property type="entry name" value="Mur_ligase_C"/>
</dbReference>
<comment type="catalytic activity">
    <reaction evidence="10 11">
        <text>D-alanyl-D-alanine + UDP-N-acetyl-alpha-D-muramoyl-L-alanyl-gamma-D-glutamyl-meso-2,6-diaminopimelate + ATP = UDP-N-acetyl-alpha-D-muramoyl-L-alanyl-gamma-D-glutamyl-meso-2,6-diaminopimeloyl-D-alanyl-D-alanine + ADP + phosphate + H(+)</text>
        <dbReference type="Rhea" id="RHEA:28374"/>
        <dbReference type="ChEBI" id="CHEBI:15378"/>
        <dbReference type="ChEBI" id="CHEBI:30616"/>
        <dbReference type="ChEBI" id="CHEBI:43474"/>
        <dbReference type="ChEBI" id="CHEBI:57822"/>
        <dbReference type="ChEBI" id="CHEBI:61386"/>
        <dbReference type="ChEBI" id="CHEBI:83905"/>
        <dbReference type="ChEBI" id="CHEBI:456216"/>
        <dbReference type="EC" id="6.3.2.10"/>
    </reaction>
</comment>
<keyword evidence="1 10" id="KW-0963">Cytoplasm</keyword>
<sequence>MEKWLLSDIARYFGAKLPIDAEIENICTDTRAITPNSLFVALEGERFDGHNFVTEAFQKGAVAAICHKPIEATDKPVIMVKNTQRALITLGCAYRLKYNIPMVAVTGSVGKTTTKEMIACVLGSCLKTLKTEGNLNNEIGLPLTLLRLDKSYECAVIEMGMTHKGELSVLTAATLPSVAVITNIGVSHIENLGSRENILSAKLEITEGLPAGGSLVLNYDDDLLCDIKDYCGFDIISYSIINSHAKVRALNIRETADETAFDISYKNNLYPACIPCVGRHNILNALAAFSTAVALKLDLHKGTEALKQYTPAGMRQRVVHKSGITVIEDCYNASPDSMRAALATLQTLKKNGRSIAVLADMLELGDYSRKAHEGVGQMVGESGTDILITYGEKAEYIAGAANRAGIEQVYSFGDKHAAGEKLLALAQKDDIILFKGSRGMKLEEMMEQFYAGLADSTNLR</sequence>
<dbReference type="InterPro" id="IPR013221">
    <property type="entry name" value="Mur_ligase_cen"/>
</dbReference>
<organism evidence="15 16">
    <name type="scientific">Acetanaerobacterium elongatum</name>
    <dbReference type="NCBI Taxonomy" id="258515"/>
    <lineage>
        <taxon>Bacteria</taxon>
        <taxon>Bacillati</taxon>
        <taxon>Bacillota</taxon>
        <taxon>Clostridia</taxon>
        <taxon>Eubacteriales</taxon>
        <taxon>Oscillospiraceae</taxon>
        <taxon>Acetanaerobacterium</taxon>
    </lineage>
</organism>